<name>A0A9P3GB67_9APHY</name>
<accession>A0A9P3GB67</accession>
<comment type="caution">
    <text evidence="1">The sequence shown here is derived from an EMBL/GenBank/DDBJ whole genome shotgun (WGS) entry which is preliminary data.</text>
</comment>
<keyword evidence="2" id="KW-1185">Reference proteome</keyword>
<sequence length="66" mass="7045">MGRESSYLLLCSPAARCCVPVPSPDHPGAGGPTSTCASSDCWTCSYERELSTGSWLHWTVQPVTVD</sequence>
<organism evidence="1 2">
    <name type="scientific">Phanerochaete sordida</name>
    <dbReference type="NCBI Taxonomy" id="48140"/>
    <lineage>
        <taxon>Eukaryota</taxon>
        <taxon>Fungi</taxon>
        <taxon>Dikarya</taxon>
        <taxon>Basidiomycota</taxon>
        <taxon>Agaricomycotina</taxon>
        <taxon>Agaricomycetes</taxon>
        <taxon>Polyporales</taxon>
        <taxon>Phanerochaetaceae</taxon>
        <taxon>Phanerochaete</taxon>
    </lineage>
</organism>
<reference evidence="1 2" key="1">
    <citation type="submission" date="2021-08" db="EMBL/GenBank/DDBJ databases">
        <title>Draft Genome Sequence of Phanerochaete sordida strain YK-624.</title>
        <authorList>
            <person name="Mori T."/>
            <person name="Dohra H."/>
            <person name="Suzuki T."/>
            <person name="Kawagishi H."/>
            <person name="Hirai H."/>
        </authorList>
    </citation>
    <scope>NUCLEOTIDE SEQUENCE [LARGE SCALE GENOMIC DNA]</scope>
    <source>
        <strain evidence="1 2">YK-624</strain>
    </source>
</reference>
<dbReference type="Proteomes" id="UP000703269">
    <property type="component" value="Unassembled WGS sequence"/>
</dbReference>
<proteinExistence type="predicted"/>
<dbReference type="AlphaFoldDB" id="A0A9P3GB67"/>
<evidence type="ECO:0000313" key="2">
    <source>
        <dbReference type="Proteomes" id="UP000703269"/>
    </source>
</evidence>
<gene>
    <name evidence="1" type="ORF">PsYK624_087120</name>
</gene>
<evidence type="ECO:0000313" key="1">
    <source>
        <dbReference type="EMBL" id="GJE92557.1"/>
    </source>
</evidence>
<protein>
    <submittedName>
        <fullName evidence="1">Uncharacterized protein</fullName>
    </submittedName>
</protein>
<dbReference type="EMBL" id="BPQB01000027">
    <property type="protein sequence ID" value="GJE92557.1"/>
    <property type="molecule type" value="Genomic_DNA"/>
</dbReference>